<dbReference type="RefSeq" id="XP_040747257.1">
    <property type="nucleotide sequence ID" value="XM_040886074.1"/>
</dbReference>
<evidence type="ECO:0000313" key="2">
    <source>
        <dbReference type="EMBL" id="ORX74046.1"/>
    </source>
</evidence>
<dbReference type="AlphaFoldDB" id="A0A1Y1WLI5"/>
<proteinExistence type="predicted"/>
<protein>
    <submittedName>
        <fullName evidence="2">Uncharacterized protein</fullName>
    </submittedName>
</protein>
<comment type="caution">
    <text evidence="2">The sequence shown here is derived from an EMBL/GenBank/DDBJ whole genome shotgun (WGS) entry which is preliminary data.</text>
</comment>
<evidence type="ECO:0000313" key="3">
    <source>
        <dbReference type="Proteomes" id="UP000193922"/>
    </source>
</evidence>
<dbReference type="GeneID" id="63802722"/>
<keyword evidence="3" id="KW-1185">Reference proteome</keyword>
<dbReference type="Proteomes" id="UP000193922">
    <property type="component" value="Unassembled WGS sequence"/>
</dbReference>
<sequence>MSHMDAGISPVRIQRAMPAAVQRFILPAITPKPAAVVSASTARINMPSTSNTNINAQSTNNNSDIMPPPIKKRRTENSTGPAYTISPSCGLLKFELLSEKFFDKTAVRNFVECVPTLLSVSVNESFHEDLERQFVGSGRRIEVCSFAPALRKAS</sequence>
<reference evidence="2 3" key="1">
    <citation type="submission" date="2016-07" db="EMBL/GenBank/DDBJ databases">
        <title>Pervasive Adenine N6-methylation of Active Genes in Fungi.</title>
        <authorList>
            <consortium name="DOE Joint Genome Institute"/>
            <person name="Mondo S.J."/>
            <person name="Dannebaum R.O."/>
            <person name="Kuo R.C."/>
            <person name="Labutti K."/>
            <person name="Haridas S."/>
            <person name="Kuo A."/>
            <person name="Salamov A."/>
            <person name="Ahrendt S.R."/>
            <person name="Lipzen A."/>
            <person name="Sullivan W."/>
            <person name="Andreopoulos W.B."/>
            <person name="Clum A."/>
            <person name="Lindquist E."/>
            <person name="Daum C."/>
            <person name="Ramamoorthy G.K."/>
            <person name="Gryganskyi A."/>
            <person name="Culley D."/>
            <person name="Magnuson J.K."/>
            <person name="James T.Y."/>
            <person name="O'Malley M.A."/>
            <person name="Stajich J.E."/>
            <person name="Spatafora J.W."/>
            <person name="Visel A."/>
            <person name="Grigoriev I.V."/>
        </authorList>
    </citation>
    <scope>NUCLEOTIDE SEQUENCE [LARGE SCALE GENOMIC DNA]</scope>
    <source>
        <strain evidence="2 3">ATCC 12442</strain>
    </source>
</reference>
<evidence type="ECO:0000256" key="1">
    <source>
        <dbReference type="SAM" id="MobiDB-lite"/>
    </source>
</evidence>
<feature type="compositionally biased region" description="Low complexity" evidence="1">
    <location>
        <begin position="48"/>
        <end position="63"/>
    </location>
</feature>
<gene>
    <name evidence="2" type="ORF">DL89DRAFT_264033</name>
</gene>
<dbReference type="EMBL" id="MCFD01000001">
    <property type="protein sequence ID" value="ORX74046.1"/>
    <property type="molecule type" value="Genomic_DNA"/>
</dbReference>
<organism evidence="2 3">
    <name type="scientific">Linderina pennispora</name>
    <dbReference type="NCBI Taxonomy" id="61395"/>
    <lineage>
        <taxon>Eukaryota</taxon>
        <taxon>Fungi</taxon>
        <taxon>Fungi incertae sedis</taxon>
        <taxon>Zoopagomycota</taxon>
        <taxon>Kickxellomycotina</taxon>
        <taxon>Kickxellomycetes</taxon>
        <taxon>Kickxellales</taxon>
        <taxon>Kickxellaceae</taxon>
        <taxon>Linderina</taxon>
    </lineage>
</organism>
<accession>A0A1Y1WLI5</accession>
<feature type="region of interest" description="Disordered" evidence="1">
    <location>
        <begin position="48"/>
        <end position="81"/>
    </location>
</feature>
<name>A0A1Y1WLI5_9FUNG</name>